<feature type="domain" description="PpiC" evidence="9">
    <location>
        <begin position="178"/>
        <end position="284"/>
    </location>
</feature>
<dbReference type="Gene3D" id="3.10.50.40">
    <property type="match status" value="1"/>
</dbReference>
<evidence type="ECO:0000256" key="4">
    <source>
        <dbReference type="ARBA" id="ARBA00023110"/>
    </source>
</evidence>
<evidence type="ECO:0000256" key="5">
    <source>
        <dbReference type="ARBA" id="ARBA00023235"/>
    </source>
</evidence>
<name>A0A069RB34_PEPLI</name>
<dbReference type="EC" id="5.2.1.8" evidence="2"/>
<evidence type="ECO:0000256" key="6">
    <source>
        <dbReference type="PROSITE-ProRule" id="PRU00278"/>
    </source>
</evidence>
<dbReference type="InterPro" id="IPR050245">
    <property type="entry name" value="PrsA_foldase"/>
</dbReference>
<sequence>MKRLISILTIVIVMFSLVACNGGAPKDAVAKVNDKLIKSAEFEKNLALAKKGYEAMYGEEIWTKDAGEGKTFLEVVKAQILDKMISDEVKYQEAVKKGIKAEEAEINDQMEQFKQNIEKDEQIKKFMEENGIDDEFLKAQIEKELMVMKFEQDFKDNFKVEDSNAKDYYEKNKESYRNNQVKASHILIKTVDGSLNPLAEEEIAKKKEIAQDILKKAKDGEDFAQLAKDYSEDEGSAPNGGDLGFFKKGVMVPEFENAAFGLEKGQMSELVQSQFGYHIIKVYDKIDETPGFEEVKESIVEQIRQDEYEGYIEKLMEKAKIEKYIEEKK</sequence>
<dbReference type="Pfam" id="PF13616">
    <property type="entry name" value="Rotamase_3"/>
    <property type="match status" value="1"/>
</dbReference>
<dbReference type="STRING" id="1121324.CLIT_24c00040"/>
<organism evidence="10 11">
    <name type="scientific">Peptoclostridium litorale DSM 5388</name>
    <dbReference type="NCBI Taxonomy" id="1121324"/>
    <lineage>
        <taxon>Bacteria</taxon>
        <taxon>Bacillati</taxon>
        <taxon>Bacillota</taxon>
        <taxon>Clostridia</taxon>
        <taxon>Peptostreptococcales</taxon>
        <taxon>Peptoclostridiaceae</taxon>
        <taxon>Peptoclostridium</taxon>
    </lineage>
</organism>
<reference evidence="10 11" key="1">
    <citation type="submission" date="2014-03" db="EMBL/GenBank/DDBJ databases">
        <title>Genome sequence of Clostridium litorale W6, DSM 5388.</title>
        <authorList>
            <person name="Poehlein A."/>
            <person name="Jagirdar A."/>
            <person name="Khonsari B."/>
            <person name="Chibani C.M."/>
            <person name="Gutierrez Gutierrez D.A."/>
            <person name="Davydova E."/>
            <person name="Alghaithi H.S."/>
            <person name="Nair K.P."/>
            <person name="Dhamotharan K."/>
            <person name="Chandran L."/>
            <person name="G W."/>
            <person name="Daniel R."/>
        </authorList>
    </citation>
    <scope>NUCLEOTIDE SEQUENCE [LARGE SCALE GENOMIC DNA]</scope>
    <source>
        <strain evidence="10 11">W6</strain>
    </source>
</reference>
<keyword evidence="11" id="KW-1185">Reference proteome</keyword>
<evidence type="ECO:0000313" key="11">
    <source>
        <dbReference type="Proteomes" id="UP000027946"/>
    </source>
</evidence>
<dbReference type="GO" id="GO:0003755">
    <property type="term" value="F:peptidyl-prolyl cis-trans isomerase activity"/>
    <property type="evidence" value="ECO:0007669"/>
    <property type="project" value="UniProtKB-KW"/>
</dbReference>
<feature type="signal peptide" evidence="8">
    <location>
        <begin position="1"/>
        <end position="19"/>
    </location>
</feature>
<comment type="caution">
    <text evidence="10">The sequence shown here is derived from an EMBL/GenBank/DDBJ whole genome shotgun (WGS) entry which is preliminary data.</text>
</comment>
<dbReference type="Pfam" id="PF13624">
    <property type="entry name" value="SurA_N_3"/>
    <property type="match status" value="1"/>
</dbReference>
<dbReference type="PANTHER" id="PTHR47245">
    <property type="entry name" value="PEPTIDYLPROLYL ISOMERASE"/>
    <property type="match status" value="1"/>
</dbReference>
<dbReference type="PANTHER" id="PTHR47245:SF1">
    <property type="entry name" value="FOLDASE PROTEIN PRSA"/>
    <property type="match status" value="1"/>
</dbReference>
<dbReference type="PROSITE" id="PS01096">
    <property type="entry name" value="PPIC_PPIASE_1"/>
    <property type="match status" value="1"/>
</dbReference>
<keyword evidence="3 8" id="KW-0732">Signal</keyword>
<comment type="catalytic activity">
    <reaction evidence="1">
        <text>[protein]-peptidylproline (omega=180) = [protein]-peptidylproline (omega=0)</text>
        <dbReference type="Rhea" id="RHEA:16237"/>
        <dbReference type="Rhea" id="RHEA-COMP:10747"/>
        <dbReference type="Rhea" id="RHEA-COMP:10748"/>
        <dbReference type="ChEBI" id="CHEBI:83833"/>
        <dbReference type="ChEBI" id="CHEBI:83834"/>
        <dbReference type="EC" id="5.2.1.8"/>
    </reaction>
</comment>
<dbReference type="OrthoDB" id="14196at2"/>
<dbReference type="InterPro" id="IPR023058">
    <property type="entry name" value="PPIase_PpiC_CS"/>
</dbReference>
<dbReference type="SUPFAM" id="SSF109998">
    <property type="entry name" value="Triger factor/SurA peptide-binding domain-like"/>
    <property type="match status" value="1"/>
</dbReference>
<dbReference type="SUPFAM" id="SSF54534">
    <property type="entry name" value="FKBP-like"/>
    <property type="match status" value="1"/>
</dbReference>
<dbReference type="Gene3D" id="1.10.4030.10">
    <property type="entry name" value="Porin chaperone SurA, peptide-binding domain"/>
    <property type="match status" value="1"/>
</dbReference>
<keyword evidence="5 6" id="KW-0413">Isomerase</keyword>
<dbReference type="InterPro" id="IPR000297">
    <property type="entry name" value="PPIase_PpiC"/>
</dbReference>
<dbReference type="PROSITE" id="PS51257">
    <property type="entry name" value="PROKAR_LIPOPROTEIN"/>
    <property type="match status" value="1"/>
</dbReference>
<dbReference type="InterPro" id="IPR027304">
    <property type="entry name" value="Trigger_fact/SurA_dom_sf"/>
</dbReference>
<dbReference type="Proteomes" id="UP000027946">
    <property type="component" value="Unassembled WGS sequence"/>
</dbReference>
<evidence type="ECO:0000256" key="3">
    <source>
        <dbReference type="ARBA" id="ARBA00022729"/>
    </source>
</evidence>
<dbReference type="EMBL" id="JJMM01000023">
    <property type="protein sequence ID" value="KDR94241.1"/>
    <property type="molecule type" value="Genomic_DNA"/>
</dbReference>
<evidence type="ECO:0000256" key="1">
    <source>
        <dbReference type="ARBA" id="ARBA00000971"/>
    </source>
</evidence>
<accession>A0A069RB34</accession>
<evidence type="ECO:0000256" key="7">
    <source>
        <dbReference type="SAM" id="Coils"/>
    </source>
</evidence>
<dbReference type="InterPro" id="IPR046357">
    <property type="entry name" value="PPIase_dom_sf"/>
</dbReference>
<dbReference type="PROSITE" id="PS50198">
    <property type="entry name" value="PPIC_PPIASE_2"/>
    <property type="match status" value="1"/>
</dbReference>
<feature type="coiled-coil region" evidence="7">
    <location>
        <begin position="96"/>
        <end position="130"/>
    </location>
</feature>
<evidence type="ECO:0000256" key="2">
    <source>
        <dbReference type="ARBA" id="ARBA00013194"/>
    </source>
</evidence>
<evidence type="ECO:0000256" key="8">
    <source>
        <dbReference type="SAM" id="SignalP"/>
    </source>
</evidence>
<dbReference type="AlphaFoldDB" id="A0A069RB34"/>
<keyword evidence="7" id="KW-0175">Coiled coil</keyword>
<protein>
    <recommendedName>
        <fullName evidence="2">peptidylprolyl isomerase</fullName>
        <ecNumber evidence="2">5.2.1.8</ecNumber>
    </recommendedName>
</protein>
<dbReference type="eggNOG" id="COG0760">
    <property type="taxonomic scope" value="Bacteria"/>
</dbReference>
<evidence type="ECO:0000313" key="10">
    <source>
        <dbReference type="EMBL" id="KDR94241.1"/>
    </source>
</evidence>
<proteinExistence type="predicted"/>
<gene>
    <name evidence="10" type="primary">prsA</name>
    <name evidence="10" type="ORF">CLIT_24c00040</name>
</gene>
<evidence type="ECO:0000259" key="9">
    <source>
        <dbReference type="PROSITE" id="PS50198"/>
    </source>
</evidence>
<keyword evidence="4 6" id="KW-0697">Rotamase</keyword>
<dbReference type="RefSeq" id="WP_038267190.1">
    <property type="nucleotide sequence ID" value="NZ_FSRH01000014.1"/>
</dbReference>
<feature type="chain" id="PRO_5039360789" description="peptidylprolyl isomerase" evidence="8">
    <location>
        <begin position="20"/>
        <end position="329"/>
    </location>
</feature>